<evidence type="ECO:0000313" key="3">
    <source>
        <dbReference type="EMBL" id="KAF9604685.1"/>
    </source>
</evidence>
<evidence type="ECO:0000256" key="1">
    <source>
        <dbReference type="SAM" id="MobiDB-lite"/>
    </source>
</evidence>
<name>A0A835HPN2_9MAGN</name>
<evidence type="ECO:0008006" key="5">
    <source>
        <dbReference type="Google" id="ProtNLM"/>
    </source>
</evidence>
<dbReference type="PANTHER" id="PTHR34377:SF3">
    <property type="entry name" value="TETRATRICOPEPTIDE REPEAT (TPR)-LIKE SUPERFAMILY PROTEIN"/>
    <property type="match status" value="1"/>
</dbReference>
<gene>
    <name evidence="3" type="ORF">IFM89_009121</name>
</gene>
<evidence type="ECO:0000313" key="4">
    <source>
        <dbReference type="Proteomes" id="UP000631114"/>
    </source>
</evidence>
<sequence length="152" mass="17632">MEKMRIVTIALFAILVVIPKVFSMPMGLPFAPPRPLCLSQFALVNQACYFLPVHAPAPPANDEDPDEPDLKLNEPQAQQPPSEPQHRRRHHRHHHHADAIDNCCRWLRNLDDTCVCELLIRLPPFLRRLEHSYLVKIDEDCEVLYKCDGSWR</sequence>
<feature type="signal peptide" evidence="2">
    <location>
        <begin position="1"/>
        <end position="23"/>
    </location>
</feature>
<dbReference type="EMBL" id="JADFTS010000005">
    <property type="protein sequence ID" value="KAF9604685.1"/>
    <property type="molecule type" value="Genomic_DNA"/>
</dbReference>
<accession>A0A835HPN2</accession>
<feature type="chain" id="PRO_5032719333" description="Bifunctional inhibitor/plant lipid transfer protein/seed storage helical domain-containing protein" evidence="2">
    <location>
        <begin position="24"/>
        <end position="152"/>
    </location>
</feature>
<organism evidence="3 4">
    <name type="scientific">Coptis chinensis</name>
    <dbReference type="NCBI Taxonomy" id="261450"/>
    <lineage>
        <taxon>Eukaryota</taxon>
        <taxon>Viridiplantae</taxon>
        <taxon>Streptophyta</taxon>
        <taxon>Embryophyta</taxon>
        <taxon>Tracheophyta</taxon>
        <taxon>Spermatophyta</taxon>
        <taxon>Magnoliopsida</taxon>
        <taxon>Ranunculales</taxon>
        <taxon>Ranunculaceae</taxon>
        <taxon>Coptidoideae</taxon>
        <taxon>Coptis</taxon>
    </lineage>
</organism>
<evidence type="ECO:0000256" key="2">
    <source>
        <dbReference type="SAM" id="SignalP"/>
    </source>
</evidence>
<dbReference type="AlphaFoldDB" id="A0A835HPN2"/>
<reference evidence="3 4" key="1">
    <citation type="submission" date="2020-10" db="EMBL/GenBank/DDBJ databases">
        <title>The Coptis chinensis genome and diversification of protoberbering-type alkaloids.</title>
        <authorList>
            <person name="Wang B."/>
            <person name="Shu S."/>
            <person name="Song C."/>
            <person name="Liu Y."/>
        </authorList>
    </citation>
    <scope>NUCLEOTIDE SEQUENCE [LARGE SCALE GENOMIC DNA]</scope>
    <source>
        <strain evidence="3">HL-2020</strain>
        <tissue evidence="3">Leaf</tissue>
    </source>
</reference>
<keyword evidence="4" id="KW-1185">Reference proteome</keyword>
<dbReference type="OrthoDB" id="1930534at2759"/>
<protein>
    <recommendedName>
        <fullName evidence="5">Bifunctional inhibitor/plant lipid transfer protein/seed storage helical domain-containing protein</fullName>
    </recommendedName>
</protein>
<dbReference type="Proteomes" id="UP000631114">
    <property type="component" value="Unassembled WGS sequence"/>
</dbReference>
<proteinExistence type="predicted"/>
<feature type="region of interest" description="Disordered" evidence="1">
    <location>
        <begin position="58"/>
        <end position="92"/>
    </location>
</feature>
<dbReference type="PANTHER" id="PTHR34377">
    <property type="entry name" value="TETRATRICOPEPTIDE REPEAT (TPR)-LIKE SUPERFAMILY PROTEIN"/>
    <property type="match status" value="1"/>
</dbReference>
<keyword evidence="2" id="KW-0732">Signal</keyword>
<comment type="caution">
    <text evidence="3">The sequence shown here is derived from an EMBL/GenBank/DDBJ whole genome shotgun (WGS) entry which is preliminary data.</text>
</comment>